<proteinExistence type="inferred from homology"/>
<feature type="binding site" evidence="9">
    <location>
        <begin position="73"/>
        <end position="78"/>
    </location>
    <ligand>
        <name>GTP</name>
        <dbReference type="ChEBI" id="CHEBI:37565"/>
    </ligand>
</feature>
<evidence type="ECO:0000256" key="4">
    <source>
        <dbReference type="ARBA" id="ARBA00022723"/>
    </source>
</evidence>
<feature type="binding site" evidence="10">
    <location>
        <position position="77"/>
    </location>
    <ligand>
        <name>Mg(2+)</name>
        <dbReference type="ChEBI" id="CHEBI:18420"/>
    </ligand>
</feature>
<dbReference type="GO" id="GO:0005834">
    <property type="term" value="C:heterotrimeric G-protein complex"/>
    <property type="evidence" value="ECO:0000318"/>
    <property type="project" value="GO_Central"/>
</dbReference>
<dbReference type="PRINTS" id="PR00318">
    <property type="entry name" value="GPROTEINA"/>
</dbReference>
<comment type="subcellular location">
    <subcellularLocation>
        <location evidence="11">Cell membrane</location>
    </subcellularLocation>
</comment>
<dbReference type="SUPFAM" id="SSF47895">
    <property type="entry name" value="Transducin (alpha subunit), insertion domain"/>
    <property type="match status" value="1"/>
</dbReference>
<dbReference type="InterPro" id="IPR027417">
    <property type="entry name" value="P-loop_NTPase"/>
</dbReference>
<dbReference type="InterPro" id="IPR001019">
    <property type="entry name" value="Gprotein_alpha_su"/>
</dbReference>
<name>A0A7M7NXZ0_STRPU</name>
<dbReference type="PANTHER" id="PTHR10218">
    <property type="entry name" value="GTP-BINDING PROTEIN ALPHA SUBUNIT"/>
    <property type="match status" value="1"/>
</dbReference>
<feature type="binding site" evidence="9">
    <location>
        <begin position="229"/>
        <end position="233"/>
    </location>
    <ligand>
        <name>GTP</name>
        <dbReference type="ChEBI" id="CHEBI:37565"/>
    </ligand>
</feature>
<comment type="function">
    <text evidence="1">Guanine nucleotide-binding proteins (G proteins) are involved as modulators or transducers in various transmembrane signaling systems.</text>
</comment>
<dbReference type="PRINTS" id="PR00443">
    <property type="entry name" value="GPROTEINAS"/>
</dbReference>
<dbReference type="SUPFAM" id="SSF52540">
    <property type="entry name" value="P-loop containing nucleoside triphosphate hydrolases"/>
    <property type="match status" value="1"/>
</dbReference>
<dbReference type="InParanoid" id="A0A7M7NXZ0"/>
<dbReference type="OrthoDB" id="5817230at2759"/>
<dbReference type="Proteomes" id="UP000007110">
    <property type="component" value="Unassembled WGS sequence"/>
</dbReference>
<evidence type="ECO:0000313" key="13">
    <source>
        <dbReference type="Proteomes" id="UP000007110"/>
    </source>
</evidence>
<keyword evidence="7 9" id="KW-0342">GTP-binding</keyword>
<keyword evidence="4 10" id="KW-0479">Metal-binding</keyword>
<keyword evidence="6 10" id="KW-0460">Magnesium</keyword>
<evidence type="ECO:0000256" key="5">
    <source>
        <dbReference type="ARBA" id="ARBA00022741"/>
    </source>
</evidence>
<dbReference type="AlphaFoldDB" id="A0A7M7NXZ0"/>
<sequence>MPVSTNYRLITPSTTDENLPRMADPLSAGEGTCETLHPRERSKQIDRYLKRESTRFKHYMRKTMRLLLVGAGESGKSTIVKQMKILHKGGYNESERREFTPIILENVRECIMSLVEAMPRLHPPVELKDPELMPSLEYIRACEPKCEVTPEFLSNTQRLWEDDGVQDCFSRANEFQLLDSANYFLDKIEFIMDPDFIPSDQDIVRTRKMTTGVVETWFDINNVTFHMLDVGGQRDERKKWIQCFSDITALIFVVACSGFDLQLREDDSKNRLAESLSLYERLWKNRFLKETSVIVFLNKQDILADKIRSGRTKMQYYFPEYDDYTPPPTIEPAEEQCCCFVTRSMQERQRRKESTFPELGMIQSREFFKVKSFIKDKFTELSTVQNTAIKFRKCCYPHYTCAVDTENIKKVFHYCEDIIQRENLKKYELL</sequence>
<dbReference type="InterPro" id="IPR011025">
    <property type="entry name" value="GproteinA_insert"/>
</dbReference>
<dbReference type="KEGG" id="spu:590201"/>
<reference evidence="13" key="1">
    <citation type="submission" date="2015-02" db="EMBL/GenBank/DDBJ databases">
        <title>Genome sequencing for Strongylocentrotus purpuratus.</title>
        <authorList>
            <person name="Murali S."/>
            <person name="Liu Y."/>
            <person name="Vee V."/>
            <person name="English A."/>
            <person name="Wang M."/>
            <person name="Skinner E."/>
            <person name="Han Y."/>
            <person name="Muzny D.M."/>
            <person name="Worley K.C."/>
            <person name="Gibbs R.A."/>
        </authorList>
    </citation>
    <scope>NUCLEOTIDE SEQUENCE</scope>
</reference>
<dbReference type="PROSITE" id="PS51882">
    <property type="entry name" value="G_ALPHA"/>
    <property type="match status" value="1"/>
</dbReference>
<evidence type="ECO:0000256" key="11">
    <source>
        <dbReference type="RuleBase" id="RU369121"/>
    </source>
</evidence>
<dbReference type="RefSeq" id="XP_030842619.1">
    <property type="nucleotide sequence ID" value="XM_030986759.1"/>
</dbReference>
<protein>
    <recommendedName>
        <fullName evidence="11">Guanine nucleotide-binding protein G(s) subunit alpha</fullName>
    </recommendedName>
    <alternativeName>
        <fullName evidence="11">Adenylate cyclase-stimulating G alpha protein</fullName>
    </alternativeName>
</protein>
<dbReference type="GO" id="GO:0007191">
    <property type="term" value="P:adenylate cyclase-activating dopamine receptor signaling pathway"/>
    <property type="evidence" value="ECO:0000318"/>
    <property type="project" value="GO_Central"/>
</dbReference>
<keyword evidence="5 9" id="KW-0547">Nucleotide-binding</keyword>
<dbReference type="InterPro" id="IPR000367">
    <property type="entry name" value="Gprotein_alpha_S"/>
</dbReference>
<dbReference type="EnsemblMetazoa" id="XM_030986760">
    <property type="protein sequence ID" value="XP_030842620"/>
    <property type="gene ID" value="LOC590201"/>
</dbReference>
<evidence type="ECO:0000256" key="3">
    <source>
        <dbReference type="ARBA" id="ARBA00011356"/>
    </source>
</evidence>
<dbReference type="PANTHER" id="PTHR10218:SF212">
    <property type="entry name" value="G PROTEIN ALPHA S SUBUNIT"/>
    <property type="match status" value="1"/>
</dbReference>
<keyword evidence="8 11" id="KW-0807">Transducer</keyword>
<evidence type="ECO:0000256" key="1">
    <source>
        <dbReference type="ARBA" id="ARBA00003069"/>
    </source>
</evidence>
<dbReference type="GO" id="GO:0031683">
    <property type="term" value="F:G-protein beta/gamma-subunit complex binding"/>
    <property type="evidence" value="ECO:0000318"/>
    <property type="project" value="GO_Central"/>
</dbReference>
<dbReference type="Pfam" id="PF00503">
    <property type="entry name" value="G-alpha"/>
    <property type="match status" value="1"/>
</dbReference>
<dbReference type="GeneID" id="590201"/>
<organism evidence="12 13">
    <name type="scientific">Strongylocentrotus purpuratus</name>
    <name type="common">Purple sea urchin</name>
    <dbReference type="NCBI Taxonomy" id="7668"/>
    <lineage>
        <taxon>Eukaryota</taxon>
        <taxon>Metazoa</taxon>
        <taxon>Echinodermata</taxon>
        <taxon>Eleutherozoa</taxon>
        <taxon>Echinozoa</taxon>
        <taxon>Echinoidea</taxon>
        <taxon>Euechinoidea</taxon>
        <taxon>Echinacea</taxon>
        <taxon>Camarodonta</taxon>
        <taxon>Echinidea</taxon>
        <taxon>Strongylocentrotidae</taxon>
        <taxon>Strongylocentrotus</taxon>
    </lineage>
</organism>
<dbReference type="Gene3D" id="1.10.400.10">
    <property type="entry name" value="GI Alpha 1, domain 2-like"/>
    <property type="match status" value="1"/>
</dbReference>
<dbReference type="EnsemblMetazoa" id="XM_030986759">
    <property type="protein sequence ID" value="XP_030842619"/>
    <property type="gene ID" value="LOC590201"/>
</dbReference>
<comment type="similarity">
    <text evidence="2 11">Belongs to the G-alpha family. G(s) subfamily.</text>
</comment>
<keyword evidence="11" id="KW-1003">Cell membrane</keyword>
<feature type="binding site" evidence="10">
    <location>
        <position position="210"/>
    </location>
    <ligand>
        <name>Mg(2+)</name>
        <dbReference type="ChEBI" id="CHEBI:18420"/>
    </ligand>
</feature>
<reference evidence="12" key="2">
    <citation type="submission" date="2021-01" db="UniProtKB">
        <authorList>
            <consortium name="EnsemblMetazoa"/>
        </authorList>
    </citation>
    <scope>IDENTIFICATION</scope>
</reference>
<dbReference type="FunFam" id="1.10.400.10:FF:000010">
    <property type="entry name" value="Guanine nucleotide-binding protein alpha-13 subunit"/>
    <property type="match status" value="1"/>
</dbReference>
<comment type="subunit">
    <text evidence="3 11">G proteins are composed of 3 units; alpha, beta and gamma. The alpha chain contains the guanine nucleotide binding site.</text>
</comment>
<evidence type="ECO:0000256" key="8">
    <source>
        <dbReference type="ARBA" id="ARBA00023224"/>
    </source>
</evidence>
<dbReference type="CDD" id="cd00066">
    <property type="entry name" value="G-alpha"/>
    <property type="match status" value="1"/>
</dbReference>
<comment type="function">
    <text evidence="11">Guanine nucleotide-binding proteins (G proteins) function as transducers in numerous signaling pathways controlled by G protein-coupled receptors (GPCRs).</text>
</comment>
<dbReference type="RefSeq" id="XP_030842620.1">
    <property type="nucleotide sequence ID" value="XM_030986760.1"/>
</dbReference>
<keyword evidence="11" id="KW-0472">Membrane</keyword>
<dbReference type="SMART" id="SM00275">
    <property type="entry name" value="G_alpha"/>
    <property type="match status" value="1"/>
</dbReference>
<dbReference type="GO" id="GO:0003924">
    <property type="term" value="F:GTPase activity"/>
    <property type="evidence" value="ECO:0000318"/>
    <property type="project" value="GO_Central"/>
</dbReference>
<dbReference type="GO" id="GO:0007606">
    <property type="term" value="P:sensory perception of chemical stimulus"/>
    <property type="evidence" value="ECO:0000318"/>
    <property type="project" value="GO_Central"/>
</dbReference>
<evidence type="ECO:0000256" key="7">
    <source>
        <dbReference type="ARBA" id="ARBA00023134"/>
    </source>
</evidence>
<dbReference type="GO" id="GO:0005737">
    <property type="term" value="C:cytoplasm"/>
    <property type="evidence" value="ECO:0000318"/>
    <property type="project" value="GO_Central"/>
</dbReference>
<feature type="binding site" evidence="9">
    <location>
        <begin position="298"/>
        <end position="301"/>
    </location>
    <ligand>
        <name>GTP</name>
        <dbReference type="ChEBI" id="CHEBI:37565"/>
    </ligand>
</feature>
<evidence type="ECO:0000256" key="2">
    <source>
        <dbReference type="ARBA" id="ARBA00007172"/>
    </source>
</evidence>
<dbReference type="GO" id="GO:0005525">
    <property type="term" value="F:GTP binding"/>
    <property type="evidence" value="ECO:0007669"/>
    <property type="project" value="UniProtKB-UniRule"/>
</dbReference>
<evidence type="ECO:0000256" key="9">
    <source>
        <dbReference type="PIRSR" id="PIRSR601019-1"/>
    </source>
</evidence>
<feature type="binding site" evidence="9">
    <location>
        <begin position="179"/>
        <end position="180"/>
    </location>
    <ligand>
        <name>GTP</name>
        <dbReference type="ChEBI" id="CHEBI:37565"/>
    </ligand>
</feature>
<accession>A0A7M7NXZ0</accession>
<keyword evidence="13" id="KW-1185">Reference proteome</keyword>
<dbReference type="GO" id="GO:0001664">
    <property type="term" value="F:G protein-coupled receptor binding"/>
    <property type="evidence" value="ECO:0000318"/>
    <property type="project" value="GO_Central"/>
</dbReference>
<evidence type="ECO:0000256" key="10">
    <source>
        <dbReference type="PIRSR" id="PIRSR601019-2"/>
    </source>
</evidence>
<evidence type="ECO:0000256" key="6">
    <source>
        <dbReference type="ARBA" id="ARBA00022842"/>
    </source>
</evidence>
<dbReference type="GO" id="GO:0046872">
    <property type="term" value="F:metal ion binding"/>
    <property type="evidence" value="ECO:0007669"/>
    <property type="project" value="UniProtKB-UniRule"/>
</dbReference>
<evidence type="ECO:0000313" key="12">
    <source>
        <dbReference type="EnsemblMetazoa" id="XP_030842620"/>
    </source>
</evidence>
<dbReference type="Gene3D" id="3.40.50.300">
    <property type="entry name" value="P-loop containing nucleotide triphosphate hydrolases"/>
    <property type="match status" value="1"/>
</dbReference>
<dbReference type="OMA" id="YTRANEY"/>